<gene>
    <name evidence="1" type="ORF">WICPIJ_001753</name>
</gene>
<sequence>MQFWQIWEGALTNILHILEVEFEEYKEKKKNSTSFKETALFSFISANIQYGWESRFVKLLTVPYNSELKPFQNDDLKLCEGQLLTDFYKRGRSIIINSKNFRFIRRILTLTFEVLKFIEKVEHSGMWKESTLVREFSRTLLLDANLQDLQALLIVQRQDIANSNELHVLLKIARAMIIDLTKVDVQKHRGLAQLDDFKWLDDSHSALYIITLFQTVKLQKLSVDEGPKRILERYRKVHFLLMKTLEIWIKVNFNQEKKLPESIIIQLLEAAEAGDRLRTKDVSTESRSAHPEEIINSVNRKYNTTYLTLYQTLKAQVGDPRKKKKKTMTTTTTTTKTLRTENEITATTPAKTVTERIHKHGTALSQSSCQRTVSMNRTTSAQSVHKRSSQKLKPITKAVQPAQPVLPAQDPQASISLDNDSDDLMIIGEQIIEKKDETHDNDSDSSVEFIGARKLLIKSKKFKVTDRAGVEVIQID</sequence>
<reference evidence="1" key="1">
    <citation type="journal article" date="2021" name="Open Biol.">
        <title>Shared evolutionary footprints suggest mitochondrial oxidative damage underlies multiple complex I losses in fungi.</title>
        <authorList>
            <person name="Schikora-Tamarit M.A."/>
            <person name="Marcet-Houben M."/>
            <person name="Nosek J."/>
            <person name="Gabaldon T."/>
        </authorList>
    </citation>
    <scope>NUCLEOTIDE SEQUENCE</scope>
    <source>
        <strain evidence="1">CBS2887</strain>
    </source>
</reference>
<accession>A0A9P8TQH0</accession>
<dbReference type="EMBL" id="JAEUBG010000876">
    <property type="protein sequence ID" value="KAH3687259.1"/>
    <property type="molecule type" value="Genomic_DNA"/>
</dbReference>
<protein>
    <submittedName>
        <fullName evidence="1">Uncharacterized protein</fullName>
    </submittedName>
</protein>
<dbReference type="Proteomes" id="UP000774326">
    <property type="component" value="Unassembled WGS sequence"/>
</dbReference>
<comment type="caution">
    <text evidence="1">The sequence shown here is derived from an EMBL/GenBank/DDBJ whole genome shotgun (WGS) entry which is preliminary data.</text>
</comment>
<evidence type="ECO:0000313" key="1">
    <source>
        <dbReference type="EMBL" id="KAH3687259.1"/>
    </source>
</evidence>
<reference evidence="1" key="2">
    <citation type="submission" date="2021-01" db="EMBL/GenBank/DDBJ databases">
        <authorList>
            <person name="Schikora-Tamarit M.A."/>
        </authorList>
    </citation>
    <scope>NUCLEOTIDE SEQUENCE</scope>
    <source>
        <strain evidence="1">CBS2887</strain>
    </source>
</reference>
<keyword evidence="2" id="KW-1185">Reference proteome</keyword>
<name>A0A9P8TQH0_WICPI</name>
<evidence type="ECO:0000313" key="2">
    <source>
        <dbReference type="Proteomes" id="UP000774326"/>
    </source>
</evidence>
<organism evidence="1 2">
    <name type="scientific">Wickerhamomyces pijperi</name>
    <name type="common">Yeast</name>
    <name type="synonym">Pichia pijperi</name>
    <dbReference type="NCBI Taxonomy" id="599730"/>
    <lineage>
        <taxon>Eukaryota</taxon>
        <taxon>Fungi</taxon>
        <taxon>Dikarya</taxon>
        <taxon>Ascomycota</taxon>
        <taxon>Saccharomycotina</taxon>
        <taxon>Saccharomycetes</taxon>
        <taxon>Phaffomycetales</taxon>
        <taxon>Wickerhamomycetaceae</taxon>
        <taxon>Wickerhamomyces</taxon>
    </lineage>
</organism>
<dbReference type="AlphaFoldDB" id="A0A9P8TQH0"/>
<proteinExistence type="predicted"/>